<gene>
    <name evidence="6" type="ORF">A7U60_g2275</name>
</gene>
<feature type="repeat" description="WD" evidence="3">
    <location>
        <begin position="1191"/>
        <end position="1223"/>
    </location>
</feature>
<dbReference type="InterPro" id="IPR050349">
    <property type="entry name" value="WD_LIS1/nudF_dynein_reg"/>
</dbReference>
<feature type="repeat" description="WD" evidence="3">
    <location>
        <begin position="1234"/>
        <end position="1269"/>
    </location>
</feature>
<proteinExistence type="predicted"/>
<feature type="repeat" description="WD" evidence="3">
    <location>
        <begin position="1062"/>
        <end position="1103"/>
    </location>
</feature>
<dbReference type="PROSITE" id="PS50082">
    <property type="entry name" value="WD_REPEATS_2"/>
    <property type="match status" value="14"/>
</dbReference>
<feature type="repeat" description="WD" evidence="3">
    <location>
        <begin position="1363"/>
        <end position="1404"/>
    </location>
</feature>
<keyword evidence="7" id="KW-1185">Reference proteome</keyword>
<dbReference type="Pfam" id="PF23414">
    <property type="entry name" value="Beta-prop_EML_2"/>
    <property type="match status" value="1"/>
</dbReference>
<evidence type="ECO:0000256" key="1">
    <source>
        <dbReference type="ARBA" id="ARBA00022574"/>
    </source>
</evidence>
<dbReference type="PROSITE" id="PS50837">
    <property type="entry name" value="NACHT"/>
    <property type="match status" value="1"/>
</dbReference>
<dbReference type="InterPro" id="IPR035892">
    <property type="entry name" value="C2_domain_sf"/>
</dbReference>
<sequence>MSDKSQVMNKYNLERVLMTAKAAILRFVGKRASDGTNLTQLFTSYHTPKFDEASPKVVGVRGVHERIKERRLYVGIKLNQVAHYTGIVDDDGKPTSEATFTFSCSDVPNALDIRLKESRLLGPDRIIGRDVINVEQALQDTAVYNDELCITPEAGFDAGSPTCVAIITICLKKIDNLAQARVDVETAEQSLRKIRTWADKTESTDHVLGLVVEVADKLLAAADEVVKIHPLIDLSWKASTVLYRVVSHQFKTDAELIDLIDNMRRAFDFSAEARRLNDKADMLKPIIKKLLDVTVECSRFVKEYTEHKFLGRMIRMVNGYRIDEYKARFAVLREDLDSAIGYNVAHVTDEIQLQQQLDVLLEPIKSDASDLSIRPRCLKGTRKEYLDSIMKFLFSEAAPNVLWLTGAAGSGKSAIAATAVDKCGDKGLQPTYLFFERERNEYRSLIRTIAYKLALRSPSISRRISMAISENKNVIGSVPKKQFEELLLKPLCGSEDEVTGPIVIILDALDECGSISQRRDLLRLLQTDVAQLPAKVRILITSRPERDVMLGISSKNHIRHVELRHTSRNSKLDVDLYIRKELKDALDEPVQRIEGWDEKMRRLSLAAGGLFIWASTVVKMVQNSDNPRRQLEKLLDNIPAVGTSGVDVLYAGALSESGISWDDAESRNRFTRVMGVILIAKEAMSDNVIESFLGLESGMGRLTLGSLRSVLFYRPRKPVHVHHASFADYLLSRERSGGRPWHIDEYHQKQALTELCLGIMAKGLRFNICNIRTSYIRNKEVPGLQERVKQRIHPHLEYACRYWSVHLCEVSQSFISTTLLDQLKVFANFHLLYWLEVLSLTGNFNRVAARALYEASLWTSPIDSEISSLLWAGYRLASVFAYPISESVPHIYLSAISLWKGESLIADRYSRTHPVVRAHRSGTRVPTQCIKVFEGPGSTVTSVTFSPDGRRIVSGCRGAAIHIWDAYTGELVAGPINGHRGEVWSVAFSPVGKYIASGSRDATVRVWDSTTGKLASGPFEGHEDAVTSVSFSVDGKRVVSGSDDSTIRVWDVRSGSIVSDPYRGHTDRVTSVMFSPNGKHVVSGSRDKTIHLWSVETGKLVSGPFEGHTKAVMSVAVSPDGKHIVSGSLDKTIRVWNAYGRRHVLNTFKGHMDGVMSVAYSRDGKFIVSGSQDRTAGVWDAESGEITSGPFKGHSLCVQSVAFSSDGKRVISGSTDTTIRMWDCSDDNHNSGPLKGHTESVLSVAFSTDGKSVVSGSRDRSVRVWDIASRDLSLGPLRGHASWVMSMTYWSDGKHIVSGASDKKIRVWDVETGRSASGTIENTDAVTAVAFTPKNGRRVVSVSRDGSIRVWDVGSGKLVTGPFHGHRGWVSSIAISPNGKRFASGSGDKTICIWDTDSARLVAGPFRGHTCAVRCVTFSPSGRFVASGSNDGTVRIWNANNGKLVLNPVKEHTEFITSIAFSADGKRIVSGSNDTSICIWDSNTGKLVAGPLRGHGERVTSVAFSPDGNHIVSGSDDRTVRIWNVNSDEVKTDNAGKGRGNIPPGSSRSRSARAGRGAGPNDRQATKNIRKHENFSNWTLSEDGWVTGEQGELLTWVPKDMQRSLLLPRSPVILSCDFLMSLDFATSPVGKNWSRGYDLRDQ</sequence>
<feature type="repeat" description="WD" evidence="3">
    <location>
        <begin position="1449"/>
        <end position="1490"/>
    </location>
</feature>
<feature type="repeat" description="WD" evidence="3">
    <location>
        <begin position="1406"/>
        <end position="1447"/>
    </location>
</feature>
<dbReference type="InterPro" id="IPR055442">
    <property type="entry name" value="Beta-prop_EML-like_2nd"/>
</dbReference>
<dbReference type="SUPFAM" id="SSF49562">
    <property type="entry name" value="C2 domain (Calcium/lipid-binding domain, CaLB)"/>
    <property type="match status" value="1"/>
</dbReference>
<dbReference type="InterPro" id="IPR027417">
    <property type="entry name" value="P-loop_NTPase"/>
</dbReference>
<dbReference type="InterPro" id="IPR019775">
    <property type="entry name" value="WD40_repeat_CS"/>
</dbReference>
<organism evidence="6 7">
    <name type="scientific">Sanghuangporus baumii</name>
    <name type="common">Phellinus baumii</name>
    <dbReference type="NCBI Taxonomy" id="108892"/>
    <lineage>
        <taxon>Eukaryota</taxon>
        <taxon>Fungi</taxon>
        <taxon>Dikarya</taxon>
        <taxon>Basidiomycota</taxon>
        <taxon>Agaricomycotina</taxon>
        <taxon>Agaricomycetes</taxon>
        <taxon>Hymenochaetales</taxon>
        <taxon>Hymenochaetaceae</taxon>
        <taxon>Sanghuangporus</taxon>
    </lineage>
</organism>
<feature type="repeat" description="WD" evidence="3">
    <location>
        <begin position="1492"/>
        <end position="1533"/>
    </location>
</feature>
<evidence type="ECO:0000259" key="5">
    <source>
        <dbReference type="PROSITE" id="PS50837"/>
    </source>
</evidence>
<dbReference type="Gene3D" id="3.40.50.300">
    <property type="entry name" value="P-loop containing nucleotide triphosphate hydrolases"/>
    <property type="match status" value="1"/>
</dbReference>
<accession>A0A9Q5NE14</accession>
<feature type="repeat" description="WD" evidence="3">
    <location>
        <begin position="976"/>
        <end position="1017"/>
    </location>
</feature>
<dbReference type="EMBL" id="LNZH02000128">
    <property type="protein sequence ID" value="OCB90484.1"/>
    <property type="molecule type" value="Genomic_DNA"/>
</dbReference>
<dbReference type="Pfam" id="PF00400">
    <property type="entry name" value="WD40"/>
    <property type="match status" value="10"/>
</dbReference>
<feature type="compositionally biased region" description="Low complexity" evidence="4">
    <location>
        <begin position="1543"/>
        <end position="1555"/>
    </location>
</feature>
<name>A0A9Q5NE14_SANBA</name>
<dbReference type="InterPro" id="IPR020472">
    <property type="entry name" value="WD40_PAC1"/>
</dbReference>
<dbReference type="SUPFAM" id="SSF52540">
    <property type="entry name" value="P-loop containing nucleoside triphosphate hydrolases"/>
    <property type="match status" value="1"/>
</dbReference>
<dbReference type="Pfam" id="PF24883">
    <property type="entry name" value="NPHP3_N"/>
    <property type="match status" value="1"/>
</dbReference>
<protein>
    <submittedName>
        <fullName evidence="6">WD40 repeat-like protein</fullName>
    </submittedName>
</protein>
<dbReference type="PANTHER" id="PTHR44129">
    <property type="entry name" value="WD REPEAT-CONTAINING PROTEIN POP1"/>
    <property type="match status" value="1"/>
</dbReference>
<dbReference type="Proteomes" id="UP000757232">
    <property type="component" value="Unassembled WGS sequence"/>
</dbReference>
<dbReference type="OrthoDB" id="3266532at2759"/>
<reference evidence="6" key="1">
    <citation type="submission" date="2016-06" db="EMBL/GenBank/DDBJ databases">
        <title>Draft Genome sequence of the fungus Inonotus baumii.</title>
        <authorList>
            <person name="Zhu H."/>
            <person name="Lin W."/>
        </authorList>
    </citation>
    <scope>NUCLEOTIDE SEQUENCE</scope>
    <source>
        <strain evidence="6">821</strain>
    </source>
</reference>
<dbReference type="InterPro" id="IPR001680">
    <property type="entry name" value="WD40_rpt"/>
</dbReference>
<dbReference type="SMART" id="SM00320">
    <property type="entry name" value="WD40"/>
    <property type="match status" value="14"/>
</dbReference>
<dbReference type="SUPFAM" id="SSF50978">
    <property type="entry name" value="WD40 repeat-like"/>
    <property type="match status" value="2"/>
</dbReference>
<evidence type="ECO:0000256" key="4">
    <source>
        <dbReference type="SAM" id="MobiDB-lite"/>
    </source>
</evidence>
<dbReference type="PRINTS" id="PR00320">
    <property type="entry name" value="GPROTEINBRPT"/>
</dbReference>
<feature type="repeat" description="WD" evidence="3">
    <location>
        <begin position="1019"/>
        <end position="1060"/>
    </location>
</feature>
<feature type="repeat" description="WD" evidence="3">
    <location>
        <begin position="1319"/>
        <end position="1361"/>
    </location>
</feature>
<comment type="caution">
    <text evidence="6">The sequence shown here is derived from an EMBL/GenBank/DDBJ whole genome shotgun (WGS) entry which is preliminary data.</text>
</comment>
<feature type="repeat" description="WD" evidence="3">
    <location>
        <begin position="1105"/>
        <end position="1137"/>
    </location>
</feature>
<evidence type="ECO:0000256" key="2">
    <source>
        <dbReference type="ARBA" id="ARBA00022737"/>
    </source>
</evidence>
<evidence type="ECO:0000313" key="6">
    <source>
        <dbReference type="EMBL" id="OCB90484.1"/>
    </source>
</evidence>
<evidence type="ECO:0000313" key="7">
    <source>
        <dbReference type="Proteomes" id="UP000757232"/>
    </source>
</evidence>
<keyword evidence="1 3" id="KW-0853">WD repeat</keyword>
<feature type="region of interest" description="Disordered" evidence="4">
    <location>
        <begin position="1530"/>
        <end position="1572"/>
    </location>
</feature>
<dbReference type="Gene3D" id="2.130.10.10">
    <property type="entry name" value="YVTN repeat-like/Quinoprotein amine dehydrogenase"/>
    <property type="match status" value="5"/>
</dbReference>
<dbReference type="InterPro" id="IPR056884">
    <property type="entry name" value="NPHP3-like_N"/>
</dbReference>
<evidence type="ECO:0000256" key="3">
    <source>
        <dbReference type="PROSITE-ProRule" id="PRU00221"/>
    </source>
</evidence>
<feature type="repeat" description="WD" evidence="3">
    <location>
        <begin position="1277"/>
        <end position="1318"/>
    </location>
</feature>
<feature type="repeat" description="WD" evidence="3">
    <location>
        <begin position="933"/>
        <end position="974"/>
    </location>
</feature>
<dbReference type="PROSITE" id="PS00678">
    <property type="entry name" value="WD_REPEATS_1"/>
    <property type="match status" value="9"/>
</dbReference>
<keyword evidence="2" id="KW-0677">Repeat</keyword>
<dbReference type="InterPro" id="IPR015943">
    <property type="entry name" value="WD40/YVTN_repeat-like_dom_sf"/>
</dbReference>
<dbReference type="InterPro" id="IPR007111">
    <property type="entry name" value="NACHT_NTPase"/>
</dbReference>
<dbReference type="PROSITE" id="PS50294">
    <property type="entry name" value="WD_REPEATS_REGION"/>
    <property type="match status" value="14"/>
</dbReference>
<dbReference type="CDD" id="cd00200">
    <property type="entry name" value="WD40"/>
    <property type="match status" value="2"/>
</dbReference>
<feature type="repeat" description="WD" evidence="3">
    <location>
        <begin position="1148"/>
        <end position="1189"/>
    </location>
</feature>
<dbReference type="InterPro" id="IPR036322">
    <property type="entry name" value="WD40_repeat_dom_sf"/>
</dbReference>
<feature type="domain" description="NACHT" evidence="5">
    <location>
        <begin position="400"/>
        <end position="544"/>
    </location>
</feature>